<keyword evidence="4" id="KW-0479">Metal-binding</keyword>
<dbReference type="PANTHER" id="PTHR45931:SF3">
    <property type="entry name" value="RING ZINC FINGER-CONTAINING PROTEIN"/>
    <property type="match status" value="1"/>
</dbReference>
<evidence type="ECO:0000256" key="2">
    <source>
        <dbReference type="ARBA" id="ARBA00012483"/>
    </source>
</evidence>
<name>A0A9P4V4T9_9PLEO</name>
<feature type="domain" description="RING-type" evidence="10">
    <location>
        <begin position="291"/>
        <end position="332"/>
    </location>
</feature>
<dbReference type="SMART" id="SM00184">
    <property type="entry name" value="RING"/>
    <property type="match status" value="1"/>
</dbReference>
<feature type="region of interest" description="Disordered" evidence="9">
    <location>
        <begin position="38"/>
        <end position="84"/>
    </location>
</feature>
<keyword evidence="5 8" id="KW-0863">Zinc-finger</keyword>
<dbReference type="FunFam" id="3.30.40.10:FF:000127">
    <property type="entry name" value="E3 ubiquitin-protein ligase RNF181"/>
    <property type="match status" value="1"/>
</dbReference>
<dbReference type="AlphaFoldDB" id="A0A9P4V4T9"/>
<evidence type="ECO:0000256" key="3">
    <source>
        <dbReference type="ARBA" id="ARBA00022679"/>
    </source>
</evidence>
<dbReference type="GO" id="GO:0061630">
    <property type="term" value="F:ubiquitin protein ligase activity"/>
    <property type="evidence" value="ECO:0007669"/>
    <property type="project" value="UniProtKB-EC"/>
</dbReference>
<dbReference type="GO" id="GO:0005634">
    <property type="term" value="C:nucleus"/>
    <property type="evidence" value="ECO:0007669"/>
    <property type="project" value="TreeGrafter"/>
</dbReference>
<dbReference type="OrthoDB" id="8062037at2759"/>
<accession>A0A9P4V4T9</accession>
<dbReference type="GO" id="GO:0008270">
    <property type="term" value="F:zinc ion binding"/>
    <property type="evidence" value="ECO:0007669"/>
    <property type="project" value="UniProtKB-KW"/>
</dbReference>
<keyword evidence="3" id="KW-0808">Transferase</keyword>
<evidence type="ECO:0000256" key="8">
    <source>
        <dbReference type="PROSITE-ProRule" id="PRU00175"/>
    </source>
</evidence>
<evidence type="ECO:0000256" key="6">
    <source>
        <dbReference type="ARBA" id="ARBA00022786"/>
    </source>
</evidence>
<evidence type="ECO:0000313" key="12">
    <source>
        <dbReference type="Proteomes" id="UP000799444"/>
    </source>
</evidence>
<reference evidence="11" key="1">
    <citation type="journal article" date="2020" name="Stud. Mycol.">
        <title>101 Dothideomycetes genomes: a test case for predicting lifestyles and emergence of pathogens.</title>
        <authorList>
            <person name="Haridas S."/>
            <person name="Albert R."/>
            <person name="Binder M."/>
            <person name="Bloem J."/>
            <person name="Labutti K."/>
            <person name="Salamov A."/>
            <person name="Andreopoulos B."/>
            <person name="Baker S."/>
            <person name="Barry K."/>
            <person name="Bills G."/>
            <person name="Bluhm B."/>
            <person name="Cannon C."/>
            <person name="Castanera R."/>
            <person name="Culley D."/>
            <person name="Daum C."/>
            <person name="Ezra D."/>
            <person name="Gonzalez J."/>
            <person name="Henrissat B."/>
            <person name="Kuo A."/>
            <person name="Liang C."/>
            <person name="Lipzen A."/>
            <person name="Lutzoni F."/>
            <person name="Magnuson J."/>
            <person name="Mondo S."/>
            <person name="Nolan M."/>
            <person name="Ohm R."/>
            <person name="Pangilinan J."/>
            <person name="Park H.-J."/>
            <person name="Ramirez L."/>
            <person name="Alfaro M."/>
            <person name="Sun H."/>
            <person name="Tritt A."/>
            <person name="Yoshinaga Y."/>
            <person name="Zwiers L.-H."/>
            <person name="Turgeon B."/>
            <person name="Goodwin S."/>
            <person name="Spatafora J."/>
            <person name="Crous P."/>
            <person name="Grigoriev I."/>
        </authorList>
    </citation>
    <scope>NUCLEOTIDE SEQUENCE</scope>
    <source>
        <strain evidence="11">CBS 125425</strain>
    </source>
</reference>
<evidence type="ECO:0000259" key="10">
    <source>
        <dbReference type="PROSITE" id="PS50089"/>
    </source>
</evidence>
<dbReference type="InterPro" id="IPR001841">
    <property type="entry name" value="Znf_RING"/>
</dbReference>
<feature type="compositionally biased region" description="Low complexity" evidence="9">
    <location>
        <begin position="384"/>
        <end position="393"/>
    </location>
</feature>
<dbReference type="Gene3D" id="3.30.40.10">
    <property type="entry name" value="Zinc/RING finger domain, C3HC4 (zinc finger)"/>
    <property type="match status" value="1"/>
</dbReference>
<protein>
    <recommendedName>
        <fullName evidence="2">RING-type E3 ubiquitin transferase</fullName>
        <ecNumber evidence="2">2.3.2.27</ecNumber>
    </recommendedName>
</protein>
<dbReference type="GO" id="GO:0006511">
    <property type="term" value="P:ubiquitin-dependent protein catabolic process"/>
    <property type="evidence" value="ECO:0007669"/>
    <property type="project" value="TreeGrafter"/>
</dbReference>
<feature type="compositionally biased region" description="Acidic residues" evidence="9">
    <location>
        <begin position="50"/>
        <end position="59"/>
    </location>
</feature>
<evidence type="ECO:0000256" key="4">
    <source>
        <dbReference type="ARBA" id="ARBA00022723"/>
    </source>
</evidence>
<keyword evidence="6" id="KW-0833">Ubl conjugation pathway</keyword>
<dbReference type="EMBL" id="ML996122">
    <property type="protein sequence ID" value="KAF2736741.1"/>
    <property type="molecule type" value="Genomic_DNA"/>
</dbReference>
<dbReference type="PANTHER" id="PTHR45931">
    <property type="entry name" value="SI:CH211-59O9.10"/>
    <property type="match status" value="1"/>
</dbReference>
<evidence type="ECO:0000256" key="7">
    <source>
        <dbReference type="ARBA" id="ARBA00022833"/>
    </source>
</evidence>
<feature type="compositionally biased region" description="Polar residues" evidence="9">
    <location>
        <begin position="342"/>
        <end position="358"/>
    </location>
</feature>
<keyword evidence="7" id="KW-0862">Zinc</keyword>
<evidence type="ECO:0000256" key="9">
    <source>
        <dbReference type="SAM" id="MobiDB-lite"/>
    </source>
</evidence>
<proteinExistence type="predicted"/>
<dbReference type="Pfam" id="PF13639">
    <property type="entry name" value="zf-RING_2"/>
    <property type="match status" value="1"/>
</dbReference>
<organism evidence="11 12">
    <name type="scientific">Polyplosphaeria fusca</name>
    <dbReference type="NCBI Taxonomy" id="682080"/>
    <lineage>
        <taxon>Eukaryota</taxon>
        <taxon>Fungi</taxon>
        <taxon>Dikarya</taxon>
        <taxon>Ascomycota</taxon>
        <taxon>Pezizomycotina</taxon>
        <taxon>Dothideomycetes</taxon>
        <taxon>Pleosporomycetidae</taxon>
        <taxon>Pleosporales</taxon>
        <taxon>Tetraplosphaeriaceae</taxon>
        <taxon>Polyplosphaeria</taxon>
    </lineage>
</organism>
<dbReference type="Proteomes" id="UP000799444">
    <property type="component" value="Unassembled WGS sequence"/>
</dbReference>
<feature type="region of interest" description="Disordered" evidence="9">
    <location>
        <begin position="336"/>
        <end position="410"/>
    </location>
</feature>
<comment type="caution">
    <text evidence="11">The sequence shown here is derived from an EMBL/GenBank/DDBJ whole genome shotgun (WGS) entry which is preliminary data.</text>
</comment>
<sequence length="410" mass="44468">MDPAGQHRDMMYCHECHDEWYRDEHGLTCPECGSDFTEIIEEDHDPRDHDDDDDDSMPDLEDHHPQHPLHHHDPFQPADDPEEGDISRLQWRQVGPGRFSVTGTVYRTVSPHGQGRDDGGANALGGFASILNNMIGGAARGQPAPEDAVHRFSYTSSARLAPRDAINPQAHMEPVDEMTNVLVGLMATFGEAPGGPNAQHPHGHPPHANGPGGGQMPFHPILALLNGMRPGNGTMGDFVYSQEGLDRIISQLMEQTQSSNAPGPASQQEIDALVRKPVTTEMLGSEGRADCSICMEEVNIGEEVTELPCHHWFHHPCVAAWLAEHDTCPHCRQGISKHERPSNTADGNTGASGVNNHGQMPGSFAMGDGPANDATLVQENWENSGSSQQDSSSGGIGDRIRRGLFGPPHR</sequence>
<dbReference type="InterPro" id="IPR013083">
    <property type="entry name" value="Znf_RING/FYVE/PHD"/>
</dbReference>
<evidence type="ECO:0000256" key="5">
    <source>
        <dbReference type="ARBA" id="ARBA00022771"/>
    </source>
</evidence>
<keyword evidence="12" id="KW-1185">Reference proteome</keyword>
<evidence type="ECO:0000256" key="1">
    <source>
        <dbReference type="ARBA" id="ARBA00000900"/>
    </source>
</evidence>
<evidence type="ECO:0000313" key="11">
    <source>
        <dbReference type="EMBL" id="KAF2736741.1"/>
    </source>
</evidence>
<dbReference type="SUPFAM" id="SSF57850">
    <property type="entry name" value="RING/U-box"/>
    <property type="match status" value="1"/>
</dbReference>
<comment type="catalytic activity">
    <reaction evidence="1">
        <text>S-ubiquitinyl-[E2 ubiquitin-conjugating enzyme]-L-cysteine + [acceptor protein]-L-lysine = [E2 ubiquitin-conjugating enzyme]-L-cysteine + N(6)-ubiquitinyl-[acceptor protein]-L-lysine.</text>
        <dbReference type="EC" id="2.3.2.27"/>
    </reaction>
</comment>
<dbReference type="EC" id="2.3.2.27" evidence="2"/>
<dbReference type="GO" id="GO:0016567">
    <property type="term" value="P:protein ubiquitination"/>
    <property type="evidence" value="ECO:0007669"/>
    <property type="project" value="UniProtKB-ARBA"/>
</dbReference>
<dbReference type="PROSITE" id="PS50089">
    <property type="entry name" value="ZF_RING_2"/>
    <property type="match status" value="1"/>
</dbReference>
<feature type="region of interest" description="Disordered" evidence="9">
    <location>
        <begin position="190"/>
        <end position="216"/>
    </location>
</feature>
<dbReference type="InterPro" id="IPR051834">
    <property type="entry name" value="RING_finger_E3_ligase"/>
</dbReference>
<gene>
    <name evidence="11" type="ORF">EJ04DRAFT_149695</name>
</gene>